<dbReference type="OrthoDB" id="5982659at2759"/>
<name>A0A3M6V1D6_POCDA</name>
<keyword evidence="2" id="KW-1185">Reference proteome</keyword>
<dbReference type="AlphaFoldDB" id="A0A3M6V1D6"/>
<accession>A0A3M6V1D6</accession>
<dbReference type="Proteomes" id="UP000275408">
    <property type="component" value="Unassembled WGS sequence"/>
</dbReference>
<organism evidence="1 2">
    <name type="scientific">Pocillopora damicornis</name>
    <name type="common">Cauliflower coral</name>
    <name type="synonym">Millepora damicornis</name>
    <dbReference type="NCBI Taxonomy" id="46731"/>
    <lineage>
        <taxon>Eukaryota</taxon>
        <taxon>Metazoa</taxon>
        <taxon>Cnidaria</taxon>
        <taxon>Anthozoa</taxon>
        <taxon>Hexacorallia</taxon>
        <taxon>Scleractinia</taxon>
        <taxon>Astrocoeniina</taxon>
        <taxon>Pocilloporidae</taxon>
        <taxon>Pocillopora</taxon>
    </lineage>
</organism>
<reference evidence="1 2" key="1">
    <citation type="journal article" date="2018" name="Sci. Rep.">
        <title>Comparative analysis of the Pocillopora damicornis genome highlights role of immune system in coral evolution.</title>
        <authorList>
            <person name="Cunning R."/>
            <person name="Bay R.A."/>
            <person name="Gillette P."/>
            <person name="Baker A.C."/>
            <person name="Traylor-Knowles N."/>
        </authorList>
    </citation>
    <scope>NUCLEOTIDE SEQUENCE [LARGE SCALE GENOMIC DNA]</scope>
    <source>
        <strain evidence="1">RSMAS</strain>
        <tissue evidence="1">Whole animal</tissue>
    </source>
</reference>
<protein>
    <submittedName>
        <fullName evidence="1">Uncharacterized protein</fullName>
    </submittedName>
</protein>
<sequence>MENNTEKKLDKDTRIATINFRLACNYDESGVRVWRAFNVGSGKVVPWAKFEGVMKQPEKLELLDSPSQNPSSAPTFKIVRHQHIKKSSVKADFSTEIVAQSKSDGLPPVPMGWALKTIKKKVRFTKKQTEF</sequence>
<gene>
    <name evidence="1" type="ORF">pdam_00025391</name>
</gene>
<evidence type="ECO:0000313" key="2">
    <source>
        <dbReference type="Proteomes" id="UP000275408"/>
    </source>
</evidence>
<comment type="caution">
    <text evidence="1">The sequence shown here is derived from an EMBL/GenBank/DDBJ whole genome shotgun (WGS) entry which is preliminary data.</text>
</comment>
<proteinExistence type="predicted"/>
<dbReference type="EMBL" id="RCHS01000364">
    <property type="protein sequence ID" value="RMX59358.1"/>
    <property type="molecule type" value="Genomic_DNA"/>
</dbReference>
<evidence type="ECO:0000313" key="1">
    <source>
        <dbReference type="EMBL" id="RMX59358.1"/>
    </source>
</evidence>